<dbReference type="PANTHER" id="PTHR13703:SF45">
    <property type="entry name" value="MOTHERS AGAINST DECAPENTAPLEGIC HOMOLOG"/>
    <property type="match status" value="1"/>
</dbReference>
<dbReference type="GO" id="GO:0000978">
    <property type="term" value="F:RNA polymerase II cis-regulatory region sequence-specific DNA binding"/>
    <property type="evidence" value="ECO:0007669"/>
    <property type="project" value="TreeGrafter"/>
</dbReference>
<accession>A0A0N4V0U8</accession>
<dbReference type="WBParaSite" id="EVEC_0000355201-mRNA-1">
    <property type="protein sequence ID" value="EVEC_0000355201-mRNA-1"/>
    <property type="gene ID" value="EVEC_0000355201"/>
</dbReference>
<feature type="domain" description="MH1" evidence="6">
    <location>
        <begin position="35"/>
        <end position="167"/>
    </location>
</feature>
<evidence type="ECO:0000256" key="3">
    <source>
        <dbReference type="ARBA" id="ARBA00023163"/>
    </source>
</evidence>
<proteinExistence type="predicted"/>
<dbReference type="GO" id="GO:0030154">
    <property type="term" value="P:cell differentiation"/>
    <property type="evidence" value="ECO:0007669"/>
    <property type="project" value="TreeGrafter"/>
</dbReference>
<dbReference type="PANTHER" id="PTHR13703">
    <property type="entry name" value="SMAD"/>
    <property type="match status" value="1"/>
</dbReference>
<evidence type="ECO:0000256" key="5">
    <source>
        <dbReference type="SAM" id="MobiDB-lite"/>
    </source>
</evidence>
<dbReference type="Proteomes" id="UP000274131">
    <property type="component" value="Unassembled WGS sequence"/>
</dbReference>
<dbReference type="GO" id="GO:0000981">
    <property type="term" value="F:DNA-binding transcription factor activity, RNA polymerase II-specific"/>
    <property type="evidence" value="ECO:0007669"/>
    <property type="project" value="TreeGrafter"/>
</dbReference>
<dbReference type="GO" id="GO:0009653">
    <property type="term" value="P:anatomical structure morphogenesis"/>
    <property type="evidence" value="ECO:0007669"/>
    <property type="project" value="TreeGrafter"/>
</dbReference>
<dbReference type="InterPro" id="IPR013790">
    <property type="entry name" value="Dwarfin"/>
</dbReference>
<dbReference type="OrthoDB" id="5875866at2759"/>
<dbReference type="InterPro" id="IPR013019">
    <property type="entry name" value="MAD_homology_MH1"/>
</dbReference>
<gene>
    <name evidence="7" type="ORF">EVEC_LOCUS3260</name>
</gene>
<reference evidence="9" key="1">
    <citation type="submission" date="2017-02" db="UniProtKB">
        <authorList>
            <consortium name="WormBaseParasite"/>
        </authorList>
    </citation>
    <scope>IDENTIFICATION</scope>
</reference>
<dbReference type="AlphaFoldDB" id="A0A0N4V0U8"/>
<keyword evidence="4" id="KW-0539">Nucleus</keyword>
<evidence type="ECO:0000256" key="4">
    <source>
        <dbReference type="ARBA" id="ARBA00023242"/>
    </source>
</evidence>
<organism evidence="9">
    <name type="scientific">Enterobius vermicularis</name>
    <name type="common">Human pinworm</name>
    <dbReference type="NCBI Taxonomy" id="51028"/>
    <lineage>
        <taxon>Eukaryota</taxon>
        <taxon>Metazoa</taxon>
        <taxon>Ecdysozoa</taxon>
        <taxon>Nematoda</taxon>
        <taxon>Chromadorea</taxon>
        <taxon>Rhabditida</taxon>
        <taxon>Spirurina</taxon>
        <taxon>Oxyuridomorpha</taxon>
        <taxon>Oxyuroidea</taxon>
        <taxon>Oxyuridae</taxon>
        <taxon>Enterobius</taxon>
    </lineage>
</organism>
<dbReference type="STRING" id="51028.A0A0N4V0U8"/>
<keyword evidence="8" id="KW-1185">Reference proteome</keyword>
<evidence type="ECO:0000256" key="1">
    <source>
        <dbReference type="ARBA" id="ARBA00004123"/>
    </source>
</evidence>
<keyword evidence="3" id="KW-0804">Transcription</keyword>
<evidence type="ECO:0000313" key="9">
    <source>
        <dbReference type="WBParaSite" id="EVEC_0000355201-mRNA-1"/>
    </source>
</evidence>
<dbReference type="GO" id="GO:0051239">
    <property type="term" value="P:regulation of multicellular organismal process"/>
    <property type="evidence" value="ECO:0007669"/>
    <property type="project" value="UniProtKB-ARBA"/>
</dbReference>
<dbReference type="GO" id="GO:0071144">
    <property type="term" value="C:heteromeric SMAD protein complex"/>
    <property type="evidence" value="ECO:0007669"/>
    <property type="project" value="TreeGrafter"/>
</dbReference>
<dbReference type="SUPFAM" id="SSF56366">
    <property type="entry name" value="SMAD MH1 domain"/>
    <property type="match status" value="1"/>
</dbReference>
<evidence type="ECO:0000259" key="6">
    <source>
        <dbReference type="PROSITE" id="PS51075"/>
    </source>
</evidence>
<dbReference type="SMART" id="SM00523">
    <property type="entry name" value="DWA"/>
    <property type="match status" value="1"/>
</dbReference>
<dbReference type="EMBL" id="UXUI01007548">
    <property type="protein sequence ID" value="VDD88117.1"/>
    <property type="molecule type" value="Genomic_DNA"/>
</dbReference>
<evidence type="ECO:0000313" key="7">
    <source>
        <dbReference type="EMBL" id="VDD88117.1"/>
    </source>
</evidence>
<evidence type="ECO:0000313" key="8">
    <source>
        <dbReference type="Proteomes" id="UP000274131"/>
    </source>
</evidence>
<dbReference type="GO" id="GO:0060395">
    <property type="term" value="P:SMAD protein signal transduction"/>
    <property type="evidence" value="ECO:0007669"/>
    <property type="project" value="TreeGrafter"/>
</dbReference>
<dbReference type="Gene3D" id="3.90.520.10">
    <property type="entry name" value="SMAD MH1 domain"/>
    <property type="match status" value="1"/>
</dbReference>
<dbReference type="InterPro" id="IPR003619">
    <property type="entry name" value="MAD_homology1_Dwarfin-type"/>
</dbReference>
<evidence type="ECO:0000256" key="2">
    <source>
        <dbReference type="ARBA" id="ARBA00023015"/>
    </source>
</evidence>
<comment type="subcellular location">
    <subcellularLocation>
        <location evidence="1">Nucleus</location>
    </subcellularLocation>
</comment>
<dbReference type="GO" id="GO:0030509">
    <property type="term" value="P:BMP signaling pathway"/>
    <property type="evidence" value="ECO:0007669"/>
    <property type="project" value="TreeGrafter"/>
</dbReference>
<feature type="region of interest" description="Disordered" evidence="5">
    <location>
        <begin position="1"/>
        <end position="30"/>
    </location>
</feature>
<protein>
    <submittedName>
        <fullName evidence="9">MH1 domain-containing protein</fullName>
    </submittedName>
</protein>
<dbReference type="PROSITE" id="PS51075">
    <property type="entry name" value="MH1"/>
    <property type="match status" value="1"/>
</dbReference>
<dbReference type="GO" id="GO:0070411">
    <property type="term" value="F:I-SMAD binding"/>
    <property type="evidence" value="ECO:0007669"/>
    <property type="project" value="TreeGrafter"/>
</dbReference>
<sequence>MRGSRAYCRMQSAPNPSQGPLPINSQRPTSSDPCATIAQCLMLYHMGPDEEFGRKAIESLIKKLKDKRDELDALIMAITSHGKIAANCITIPRTLDGRLQVAGRKGFPHVVYARIWRWPDLHKNELKHLPICRCAFDLKCEHLFKFTLTEGCGSRTDPFFVVQKLKGLENSSFRAFRETDNHGQE</sequence>
<feature type="compositionally biased region" description="Polar residues" evidence="5">
    <location>
        <begin position="12"/>
        <end position="30"/>
    </location>
</feature>
<dbReference type="InterPro" id="IPR036578">
    <property type="entry name" value="SMAD_MH1_sf"/>
</dbReference>
<name>A0A0N4V0U8_ENTVE</name>
<keyword evidence="2" id="KW-0805">Transcription regulation</keyword>
<reference evidence="7 8" key="2">
    <citation type="submission" date="2018-10" db="EMBL/GenBank/DDBJ databases">
        <authorList>
            <consortium name="Pathogen Informatics"/>
        </authorList>
    </citation>
    <scope>NUCLEOTIDE SEQUENCE [LARGE SCALE GENOMIC DNA]</scope>
</reference>
<dbReference type="Pfam" id="PF03165">
    <property type="entry name" value="MH1"/>
    <property type="match status" value="1"/>
</dbReference>